<protein>
    <recommendedName>
        <fullName evidence="5">Scramblase family protein</fullName>
    </recommendedName>
</protein>
<dbReference type="HOGENOM" id="CLU_023808_3_1_1"/>
<evidence type="ECO:0000256" key="1">
    <source>
        <dbReference type="ARBA" id="ARBA00005350"/>
    </source>
</evidence>
<evidence type="ECO:0000256" key="2">
    <source>
        <dbReference type="SAM" id="MobiDB-lite"/>
    </source>
</evidence>
<sequence>MPKTVFLLKRLACAPLKRRPSILTVSRNFSEGLRLSSTAPNLKKDQDGSTSSQENAPPKPTSMEDLLANTNPQDNSLLAPVHIAEDANAILKSDHPSVDILSQSGIVVQRQLEMMNIFLGFEQANRYVILDPHGNHIGYMAEHEGGIGHTMRRQFFTTHRAFTTHVFNRQSREVLRFHRPFSWINTRIRVYDPWDTPSETQKSSSTMLTPQSNTDPIAQPQISPLPLEAMRIIGETHSQWAPLRRKYDLFLSHDLALNEAGPNAMSRRRGEGLSSLQQSQVAENNRSGSTTDFTQFAAVNEPFLSWDFSLLDQNNRKIGSVNREFRGFGRELFTDTGSYVLRMDSAGMEDQGNKHGDRTYAEALGGRESNYGMTLDQRAVMLATAVTIDYDYFSRHSGGHGFFPIWLGGGGGEAAGGTAGAGAAGAAGAGEAAGAVGAAGAAEVGGAVVGGAGRAVGAAAGGAAGGAAGIGEGAMAGAGTMAGYEAMQRGMGRRSEVAEDSNSPQQQPPPSSPPEQPYGQPYDAQSPQSGFDDPHQGEDIWGSEDSEPFKDGAQGGGEGGGGGWFSDLWDSFWNN</sequence>
<dbReference type="GeneID" id="27699381"/>
<evidence type="ECO:0000313" key="4">
    <source>
        <dbReference type="Proteomes" id="UP000053789"/>
    </source>
</evidence>
<gene>
    <name evidence="3" type="ORF">Z519_06453</name>
</gene>
<dbReference type="GO" id="GO:0005886">
    <property type="term" value="C:plasma membrane"/>
    <property type="evidence" value="ECO:0007669"/>
    <property type="project" value="TreeGrafter"/>
</dbReference>
<dbReference type="AlphaFoldDB" id="A0A0D2ERT9"/>
<dbReference type="RefSeq" id="XP_016619275.1">
    <property type="nucleotide sequence ID" value="XM_016764193.1"/>
</dbReference>
<dbReference type="VEuPathDB" id="FungiDB:Z519_06453"/>
<feature type="compositionally biased region" description="Polar residues" evidence="2">
    <location>
        <begin position="274"/>
        <end position="288"/>
    </location>
</feature>
<feature type="region of interest" description="Disordered" evidence="2">
    <location>
        <begin position="262"/>
        <end position="288"/>
    </location>
</feature>
<dbReference type="InterPro" id="IPR005552">
    <property type="entry name" value="Scramblase"/>
</dbReference>
<name>A0A0D2ERT9_CLAB1</name>
<feature type="region of interest" description="Disordered" evidence="2">
    <location>
        <begin position="489"/>
        <end position="575"/>
    </location>
</feature>
<comment type="similarity">
    <text evidence="1">Belongs to the phospholipid scramblase family.</text>
</comment>
<dbReference type="Proteomes" id="UP000053789">
    <property type="component" value="Unassembled WGS sequence"/>
</dbReference>
<dbReference type="GO" id="GO:0017128">
    <property type="term" value="F:phospholipid scramblase activity"/>
    <property type="evidence" value="ECO:0007669"/>
    <property type="project" value="InterPro"/>
</dbReference>
<evidence type="ECO:0008006" key="5">
    <source>
        <dbReference type="Google" id="ProtNLM"/>
    </source>
</evidence>
<proteinExistence type="inferred from homology"/>
<feature type="compositionally biased region" description="Pro residues" evidence="2">
    <location>
        <begin position="506"/>
        <end position="516"/>
    </location>
</feature>
<accession>A0A0D2ERT9</accession>
<dbReference type="OrthoDB" id="191150at2759"/>
<dbReference type="PANTHER" id="PTHR23248:SF9">
    <property type="entry name" value="PHOSPHOLIPID SCRAMBLASE"/>
    <property type="match status" value="1"/>
</dbReference>
<feature type="region of interest" description="Disordered" evidence="2">
    <location>
        <begin position="36"/>
        <end position="71"/>
    </location>
</feature>
<feature type="region of interest" description="Disordered" evidence="2">
    <location>
        <begin position="195"/>
        <end position="219"/>
    </location>
</feature>
<dbReference type="EMBL" id="KN846988">
    <property type="protein sequence ID" value="KIW92606.1"/>
    <property type="molecule type" value="Genomic_DNA"/>
</dbReference>
<dbReference type="Pfam" id="PF03803">
    <property type="entry name" value="Scramblase"/>
    <property type="match status" value="2"/>
</dbReference>
<dbReference type="PANTHER" id="PTHR23248">
    <property type="entry name" value="PHOSPHOLIPID SCRAMBLASE-RELATED"/>
    <property type="match status" value="1"/>
</dbReference>
<feature type="compositionally biased region" description="Gly residues" evidence="2">
    <location>
        <begin position="553"/>
        <end position="564"/>
    </location>
</feature>
<keyword evidence="4" id="KW-1185">Reference proteome</keyword>
<feature type="compositionally biased region" description="Polar residues" evidence="2">
    <location>
        <begin position="197"/>
        <end position="219"/>
    </location>
</feature>
<reference evidence="3" key="1">
    <citation type="submission" date="2015-01" db="EMBL/GenBank/DDBJ databases">
        <title>The Genome Sequence of Cladophialophora bantiana CBS 173.52.</title>
        <authorList>
            <consortium name="The Broad Institute Genomics Platform"/>
            <person name="Cuomo C."/>
            <person name="de Hoog S."/>
            <person name="Gorbushina A."/>
            <person name="Stielow B."/>
            <person name="Teixiera M."/>
            <person name="Abouelleil A."/>
            <person name="Chapman S.B."/>
            <person name="Priest M."/>
            <person name="Young S.K."/>
            <person name="Wortman J."/>
            <person name="Nusbaum C."/>
            <person name="Birren B."/>
        </authorList>
    </citation>
    <scope>NUCLEOTIDE SEQUENCE [LARGE SCALE GENOMIC DNA]</scope>
    <source>
        <strain evidence="3">CBS 173.52</strain>
    </source>
</reference>
<organism evidence="3 4">
    <name type="scientific">Cladophialophora bantiana (strain ATCC 10958 / CBS 173.52 / CDC B-1940 / NIH 8579)</name>
    <name type="common">Xylohypha bantiana</name>
    <dbReference type="NCBI Taxonomy" id="1442370"/>
    <lineage>
        <taxon>Eukaryota</taxon>
        <taxon>Fungi</taxon>
        <taxon>Dikarya</taxon>
        <taxon>Ascomycota</taxon>
        <taxon>Pezizomycotina</taxon>
        <taxon>Eurotiomycetes</taxon>
        <taxon>Chaetothyriomycetidae</taxon>
        <taxon>Chaetothyriales</taxon>
        <taxon>Herpotrichiellaceae</taxon>
        <taxon>Cladophialophora</taxon>
    </lineage>
</organism>
<evidence type="ECO:0000313" key="3">
    <source>
        <dbReference type="EMBL" id="KIW92606.1"/>
    </source>
</evidence>